<dbReference type="InterPro" id="IPR001841">
    <property type="entry name" value="Znf_RING"/>
</dbReference>
<dbReference type="CDD" id="cd16678">
    <property type="entry name" value="RING-H2_RNF32_rpt2"/>
    <property type="match status" value="1"/>
</dbReference>
<dbReference type="InterPro" id="IPR042862">
    <property type="entry name" value="RNF32"/>
</dbReference>
<keyword evidence="3" id="KW-0862">Zinc</keyword>
<accession>A0ABQ9YHN2</accession>
<dbReference type="SUPFAM" id="SSF57850">
    <property type="entry name" value="RING/U-box"/>
    <property type="match status" value="2"/>
</dbReference>
<dbReference type="Pfam" id="PF13639">
    <property type="entry name" value="zf-RING_2"/>
    <property type="match status" value="1"/>
</dbReference>
<dbReference type="SMART" id="SM00184">
    <property type="entry name" value="RING"/>
    <property type="match status" value="2"/>
</dbReference>
<name>A0ABQ9YHN2_9EUKA</name>
<feature type="domain" description="RING-type" evidence="5">
    <location>
        <begin position="88"/>
        <end position="131"/>
    </location>
</feature>
<evidence type="ECO:0000313" key="7">
    <source>
        <dbReference type="Proteomes" id="UP001281761"/>
    </source>
</evidence>
<evidence type="ECO:0000313" key="6">
    <source>
        <dbReference type="EMBL" id="KAK2963273.1"/>
    </source>
</evidence>
<evidence type="ECO:0000259" key="5">
    <source>
        <dbReference type="PROSITE" id="PS50089"/>
    </source>
</evidence>
<dbReference type="PANTHER" id="PTHR14991">
    <property type="entry name" value="RING FINGER PROTEIN 32"/>
    <property type="match status" value="1"/>
</dbReference>
<dbReference type="SMART" id="SM00015">
    <property type="entry name" value="IQ"/>
    <property type="match status" value="1"/>
</dbReference>
<feature type="domain" description="RING-type" evidence="5">
    <location>
        <begin position="249"/>
        <end position="320"/>
    </location>
</feature>
<dbReference type="PANTHER" id="PTHR14991:SF0">
    <property type="entry name" value="RING FINGER PROTEIN 32"/>
    <property type="match status" value="1"/>
</dbReference>
<organism evidence="6 7">
    <name type="scientific">Blattamonas nauphoetae</name>
    <dbReference type="NCBI Taxonomy" id="2049346"/>
    <lineage>
        <taxon>Eukaryota</taxon>
        <taxon>Metamonada</taxon>
        <taxon>Preaxostyla</taxon>
        <taxon>Oxymonadida</taxon>
        <taxon>Blattamonas</taxon>
    </lineage>
</organism>
<dbReference type="Gene3D" id="1.20.5.190">
    <property type="match status" value="1"/>
</dbReference>
<reference evidence="6 7" key="1">
    <citation type="journal article" date="2022" name="bioRxiv">
        <title>Genomics of Preaxostyla Flagellates Illuminates Evolutionary Transitions and the Path Towards Mitochondrial Loss.</title>
        <authorList>
            <person name="Novak L.V.F."/>
            <person name="Treitli S.C."/>
            <person name="Pyrih J."/>
            <person name="Halakuc P."/>
            <person name="Pipaliya S.V."/>
            <person name="Vacek V."/>
            <person name="Brzon O."/>
            <person name="Soukal P."/>
            <person name="Eme L."/>
            <person name="Dacks J.B."/>
            <person name="Karnkowska A."/>
            <person name="Elias M."/>
            <person name="Hampl V."/>
        </authorList>
    </citation>
    <scope>NUCLEOTIDE SEQUENCE [LARGE SCALE GENOMIC DNA]</scope>
    <source>
        <strain evidence="6">NAU3</strain>
        <tissue evidence="6">Gut</tissue>
    </source>
</reference>
<dbReference type="SMART" id="SM00744">
    <property type="entry name" value="RINGv"/>
    <property type="match status" value="1"/>
</dbReference>
<evidence type="ECO:0000256" key="1">
    <source>
        <dbReference type="ARBA" id="ARBA00022723"/>
    </source>
</evidence>
<dbReference type="PROSITE" id="PS50089">
    <property type="entry name" value="ZF_RING_2"/>
    <property type="match status" value="2"/>
</dbReference>
<gene>
    <name evidence="6" type="ORF">BLNAU_1806</name>
</gene>
<sequence length="328" mass="38278">MHRRRDKNKTPIDYVRSAALQDQLLRQYSLTSETDPKFKPAPLIPQKDRPPITLAQRLGLEPAPAPFLTQNDWKVIKLESDQRDERTCAICRELFGNEDDQVLLPCTHTFHKNCLATFHSFVGNSSCPICRHHNIHNEHIHITSALDQRKNESAVIIQKWWRGYLVRRVYRIQPRDQTRRRQLTLRKMSYLSFKMDRNTRQEQKYVNKLLKEVDSNVDQNRHMMAQVIVVDWESVKQRGLVRITEDPNCPICICPLVQVQKISKPRPQPKPKQRGKSPSGTTEQFKKLAILSCSHIFHSCCLHSFETLSGQKVPICPICRAHYTTMEL</sequence>
<dbReference type="PROSITE" id="PS50096">
    <property type="entry name" value="IQ"/>
    <property type="match status" value="1"/>
</dbReference>
<evidence type="ECO:0000256" key="3">
    <source>
        <dbReference type="ARBA" id="ARBA00022833"/>
    </source>
</evidence>
<comment type="caution">
    <text evidence="6">The sequence shown here is derived from an EMBL/GenBank/DDBJ whole genome shotgun (WGS) entry which is preliminary data.</text>
</comment>
<keyword evidence="1" id="KW-0479">Metal-binding</keyword>
<keyword evidence="7" id="KW-1185">Reference proteome</keyword>
<keyword evidence="2 4" id="KW-0863">Zinc-finger</keyword>
<proteinExistence type="predicted"/>
<dbReference type="Proteomes" id="UP001281761">
    <property type="component" value="Unassembled WGS sequence"/>
</dbReference>
<dbReference type="InterPro" id="IPR013083">
    <property type="entry name" value="Znf_RING/FYVE/PHD"/>
</dbReference>
<dbReference type="InterPro" id="IPR000048">
    <property type="entry name" value="IQ_motif_EF-hand-BS"/>
</dbReference>
<dbReference type="InterPro" id="IPR011016">
    <property type="entry name" value="Znf_RING-CH"/>
</dbReference>
<evidence type="ECO:0000256" key="2">
    <source>
        <dbReference type="ARBA" id="ARBA00022771"/>
    </source>
</evidence>
<dbReference type="Gene3D" id="3.30.40.10">
    <property type="entry name" value="Zinc/RING finger domain, C3HC4 (zinc finger)"/>
    <property type="match status" value="2"/>
</dbReference>
<protein>
    <submittedName>
        <fullName evidence="6">RING finger protein 32</fullName>
    </submittedName>
</protein>
<dbReference type="EMBL" id="JARBJD010000007">
    <property type="protein sequence ID" value="KAK2963273.1"/>
    <property type="molecule type" value="Genomic_DNA"/>
</dbReference>
<dbReference type="Pfam" id="PF00612">
    <property type="entry name" value="IQ"/>
    <property type="match status" value="1"/>
</dbReference>
<evidence type="ECO:0000256" key="4">
    <source>
        <dbReference type="PROSITE-ProRule" id="PRU00175"/>
    </source>
</evidence>